<evidence type="ECO:0000256" key="7">
    <source>
        <dbReference type="SAM" id="Phobius"/>
    </source>
</evidence>
<accession>A0A316YS86</accession>
<dbReference type="Proteomes" id="UP000245768">
    <property type="component" value="Unassembled WGS sequence"/>
</dbReference>
<reference evidence="8" key="1">
    <citation type="journal article" date="2018" name="Mol. Biol. Evol.">
        <title>Broad Genomic Sampling Reveals a Smut Pathogenic Ancestry of the Fungal Clade Ustilaginomycotina.</title>
        <authorList>
            <person name="Kijpornyongpan T."/>
            <person name="Mondo S.J."/>
            <person name="Barry K."/>
            <person name="Sandor L."/>
            <person name="Lee J."/>
            <person name="Lipzen A."/>
            <person name="Pangilinan J."/>
            <person name="LaButti K."/>
            <person name="Hainaut M."/>
            <person name="Henrissat B."/>
            <person name="Grigoriev I.V."/>
            <person name="Spatafora J.W."/>
            <person name="Aime M.C."/>
        </authorList>
    </citation>
    <scope>NUCLEOTIDE SEQUENCE [LARGE SCALE GENOMIC DNA]</scope>
    <source>
        <strain evidence="8">MCA 4198</strain>
    </source>
</reference>
<feature type="compositionally biased region" description="Low complexity" evidence="6">
    <location>
        <begin position="637"/>
        <end position="647"/>
    </location>
</feature>
<feature type="transmembrane region" description="Helical" evidence="7">
    <location>
        <begin position="226"/>
        <end position="245"/>
    </location>
</feature>
<dbReference type="EMBL" id="KZ819635">
    <property type="protein sequence ID" value="PWN92169.1"/>
    <property type="molecule type" value="Genomic_DNA"/>
</dbReference>
<keyword evidence="3 7" id="KW-0812">Transmembrane</keyword>
<organism evidence="8 9">
    <name type="scientific">Acaromyces ingoldii</name>
    <dbReference type="NCBI Taxonomy" id="215250"/>
    <lineage>
        <taxon>Eukaryota</taxon>
        <taxon>Fungi</taxon>
        <taxon>Dikarya</taxon>
        <taxon>Basidiomycota</taxon>
        <taxon>Ustilaginomycotina</taxon>
        <taxon>Exobasidiomycetes</taxon>
        <taxon>Exobasidiales</taxon>
        <taxon>Cryptobasidiaceae</taxon>
        <taxon>Acaromyces</taxon>
    </lineage>
</organism>
<evidence type="ECO:0000313" key="8">
    <source>
        <dbReference type="EMBL" id="PWN92169.1"/>
    </source>
</evidence>
<comment type="subcellular location">
    <subcellularLocation>
        <location evidence="1">Membrane</location>
        <topology evidence="1">Multi-pass membrane protein</topology>
    </subcellularLocation>
</comment>
<keyword evidence="4 7" id="KW-1133">Transmembrane helix</keyword>
<evidence type="ECO:0000256" key="4">
    <source>
        <dbReference type="ARBA" id="ARBA00022989"/>
    </source>
</evidence>
<feature type="transmembrane region" description="Helical" evidence="7">
    <location>
        <begin position="283"/>
        <end position="305"/>
    </location>
</feature>
<keyword evidence="2" id="KW-0813">Transport</keyword>
<feature type="compositionally biased region" description="Polar residues" evidence="6">
    <location>
        <begin position="688"/>
        <end position="698"/>
    </location>
</feature>
<feature type="compositionally biased region" description="Low complexity" evidence="6">
    <location>
        <begin position="701"/>
        <end position="715"/>
    </location>
</feature>
<feature type="transmembrane region" description="Helical" evidence="7">
    <location>
        <begin position="325"/>
        <end position="348"/>
    </location>
</feature>
<feature type="compositionally biased region" description="Basic residues" evidence="6">
    <location>
        <begin position="65"/>
        <end position="77"/>
    </location>
</feature>
<feature type="region of interest" description="Disordered" evidence="6">
    <location>
        <begin position="399"/>
        <end position="453"/>
    </location>
</feature>
<name>A0A316YS86_9BASI</name>
<dbReference type="GO" id="GO:0016020">
    <property type="term" value="C:membrane"/>
    <property type="evidence" value="ECO:0007669"/>
    <property type="project" value="UniProtKB-SubCell"/>
</dbReference>
<dbReference type="InParanoid" id="A0A316YS86"/>
<dbReference type="InterPro" id="IPR011701">
    <property type="entry name" value="MFS"/>
</dbReference>
<evidence type="ECO:0000256" key="6">
    <source>
        <dbReference type="SAM" id="MobiDB-lite"/>
    </source>
</evidence>
<feature type="compositionally biased region" description="Low complexity" evidence="6">
    <location>
        <begin position="402"/>
        <end position="419"/>
    </location>
</feature>
<evidence type="ECO:0000256" key="2">
    <source>
        <dbReference type="ARBA" id="ARBA00022448"/>
    </source>
</evidence>
<dbReference type="PANTHER" id="PTHR23504:SF17">
    <property type="entry name" value="MAJOR FACILITATOR SUPERFAMILY (MFS) PROFILE DOMAIN-CONTAINING PROTEIN"/>
    <property type="match status" value="1"/>
</dbReference>
<feature type="region of interest" description="Disordered" evidence="6">
    <location>
        <begin position="581"/>
        <end position="672"/>
    </location>
</feature>
<feature type="transmembrane region" description="Helical" evidence="7">
    <location>
        <begin position="870"/>
        <end position="891"/>
    </location>
</feature>
<feature type="transmembrane region" description="Helical" evidence="7">
    <location>
        <begin position="193"/>
        <end position="214"/>
    </location>
</feature>
<dbReference type="PANTHER" id="PTHR23504">
    <property type="entry name" value="MAJOR FACILITATOR SUPERFAMILY DOMAIN-CONTAINING PROTEIN 10"/>
    <property type="match status" value="1"/>
</dbReference>
<dbReference type="InterPro" id="IPR001958">
    <property type="entry name" value="Tet-R_TetA/multi-R_MdtG-like"/>
</dbReference>
<dbReference type="GeneID" id="37040659"/>
<evidence type="ECO:0000256" key="5">
    <source>
        <dbReference type="ARBA" id="ARBA00023136"/>
    </source>
</evidence>
<protein>
    <submittedName>
        <fullName evidence="8">Major facilitator superfamily MFS-1</fullName>
    </submittedName>
</protein>
<evidence type="ECO:0000256" key="3">
    <source>
        <dbReference type="ARBA" id="ARBA00022692"/>
    </source>
</evidence>
<feature type="compositionally biased region" description="Acidic residues" evidence="6">
    <location>
        <begin position="581"/>
        <end position="610"/>
    </location>
</feature>
<feature type="transmembrane region" description="Helical" evidence="7">
    <location>
        <begin position="983"/>
        <end position="1002"/>
    </location>
</feature>
<keyword evidence="9" id="KW-1185">Reference proteome</keyword>
<dbReference type="GO" id="GO:0022857">
    <property type="term" value="F:transmembrane transporter activity"/>
    <property type="evidence" value="ECO:0007669"/>
    <property type="project" value="InterPro"/>
</dbReference>
<gene>
    <name evidence="8" type="ORF">FA10DRAFT_228290</name>
</gene>
<proteinExistence type="predicted"/>
<evidence type="ECO:0000256" key="1">
    <source>
        <dbReference type="ARBA" id="ARBA00004141"/>
    </source>
</evidence>
<feature type="transmembrane region" description="Helical" evidence="7">
    <location>
        <begin position="836"/>
        <end position="858"/>
    </location>
</feature>
<feature type="compositionally biased region" description="Polar residues" evidence="6">
    <location>
        <begin position="96"/>
        <end position="108"/>
    </location>
</feature>
<dbReference type="OrthoDB" id="10262656at2759"/>
<feature type="transmembrane region" description="Helical" evidence="7">
    <location>
        <begin position="156"/>
        <end position="181"/>
    </location>
</feature>
<feature type="region of interest" description="Disordered" evidence="6">
    <location>
        <begin position="1"/>
        <end position="116"/>
    </location>
</feature>
<dbReference type="Gene3D" id="1.20.1250.20">
    <property type="entry name" value="MFS general substrate transporter like domains"/>
    <property type="match status" value="2"/>
</dbReference>
<dbReference type="RefSeq" id="XP_025379367.1">
    <property type="nucleotide sequence ID" value="XM_025518743.1"/>
</dbReference>
<dbReference type="SUPFAM" id="SSF103473">
    <property type="entry name" value="MFS general substrate transporter"/>
    <property type="match status" value="2"/>
</dbReference>
<dbReference type="Pfam" id="PF07690">
    <property type="entry name" value="MFS_1"/>
    <property type="match status" value="1"/>
</dbReference>
<dbReference type="PRINTS" id="PR01035">
    <property type="entry name" value="TCRTETA"/>
</dbReference>
<keyword evidence="5 7" id="KW-0472">Membrane</keyword>
<dbReference type="AlphaFoldDB" id="A0A316YS86"/>
<feature type="region of interest" description="Disordered" evidence="6">
    <location>
        <begin position="688"/>
        <end position="784"/>
    </location>
</feature>
<feature type="region of interest" description="Disordered" evidence="6">
    <location>
        <begin position="475"/>
        <end position="538"/>
    </location>
</feature>
<dbReference type="InterPro" id="IPR036259">
    <property type="entry name" value="MFS_trans_sf"/>
</dbReference>
<feature type="compositionally biased region" description="Polar residues" evidence="6">
    <location>
        <begin position="751"/>
        <end position="777"/>
    </location>
</feature>
<feature type="transmembrane region" description="Helical" evidence="7">
    <location>
        <begin position="903"/>
        <end position="929"/>
    </location>
</feature>
<sequence length="1003" mass="106633">MRPTTSCGALETTADGAARDGAQSERLAVPPSPFRSAILPSRQPHSAAAESGLTDHQGGASRPGSSKKRQMSFKRRAPSTAGESQRSKSLLHRSIETFTGRSRASSDARSPGKGVRRIPTISTHYANTEGGKPRIPSIMPSTQPSPHSTPIPTLPFVVLCLVCFGEFSSSGVAGPFLFFLIESFKVGGESEVGFWAGIAASAFFFAQFLTSLLWASAAQKHGRRAVLLVSLVGNALSLVLFGMSTNLRMAISVRLAQGLFNGAVGVAKGAVRDLTDETNEGRAMGQLGFAWGMGGIVGPLLGGLLCNPVDKFPWLFGGNELLTEYPYLLPCAVVASFTGLGAFLSLFIGPDGGPRTGAIQLPEKADVERAASNMGSFGKTAGKRISGYFSGHDAGRSEAGESSLSLRRTAAAASSAAASNEGHKGMPRTFTQQVDEETGGPPSPHESDNEDIDEAELNSAWSSASVNPFMSRTTARQKGVLGGGSAYGYDRRPSTNAGSENPMVHGRQATRSASGATAVRPGMRNSMITNNPYAPDFEDIGHAQQQNQRLSFAQRFLLANDDAVLNLSDLWVAAAINGDEAVDEEDDDFGYDYDDDEELDEEDEEQETLEDEGRSVTTDSHVEQGFGYGEPLDEDAPLLAPRHLPPLNFAQRKRRADSAGHSSGRPEWMRRNSAGRVPSLYANTGVENPNLLMPSSPTQPAPIGAAGAAGPSSSPFRDQGRTGGAYDPTLAGIPESGSARNTWSAEAARRAQQQTHLKNSSPLRPPSVASSSATTVQRPPAPAADEKAASAGLFSQLPLVFISHYGLMGFHSSTFDQVFMAFLVTPFKSGGLGLTAAHYAELIAAMAFCQIIFQFYFYPKVGPPQGKLSHLSMMRLGTSLYLPTYVLFAYLRKFLHPSTDAIVMTFMIAFASLRWLANVCAFTSVSVLMNATCPPHLVPLANGLAQTTSSAARFVGPLVGGVVWAMGIEGGVDAHAWPFNYHFGFWVVGLLGFAGFLHTLVIR</sequence>
<evidence type="ECO:0000313" key="9">
    <source>
        <dbReference type="Proteomes" id="UP000245768"/>
    </source>
</evidence>